<dbReference type="EMBL" id="AMZH03006541">
    <property type="protein sequence ID" value="RRT63590.1"/>
    <property type="molecule type" value="Genomic_DNA"/>
</dbReference>
<organism evidence="1 2">
    <name type="scientific">Ensete ventricosum</name>
    <name type="common">Abyssinian banana</name>
    <name type="synonym">Musa ensete</name>
    <dbReference type="NCBI Taxonomy" id="4639"/>
    <lineage>
        <taxon>Eukaryota</taxon>
        <taxon>Viridiplantae</taxon>
        <taxon>Streptophyta</taxon>
        <taxon>Embryophyta</taxon>
        <taxon>Tracheophyta</taxon>
        <taxon>Spermatophyta</taxon>
        <taxon>Magnoliopsida</taxon>
        <taxon>Liliopsida</taxon>
        <taxon>Zingiberales</taxon>
        <taxon>Musaceae</taxon>
        <taxon>Ensete</taxon>
    </lineage>
</organism>
<name>A0A426ZHZ0_ENSVE</name>
<reference evidence="1 2" key="1">
    <citation type="journal article" date="2014" name="Agronomy (Basel)">
        <title>A Draft Genome Sequence for Ensete ventricosum, the Drought-Tolerant Tree Against Hunger.</title>
        <authorList>
            <person name="Harrison J."/>
            <person name="Moore K.A."/>
            <person name="Paszkiewicz K."/>
            <person name="Jones T."/>
            <person name="Grant M."/>
            <person name="Ambacheew D."/>
            <person name="Muzemil S."/>
            <person name="Studholme D.J."/>
        </authorList>
    </citation>
    <scope>NUCLEOTIDE SEQUENCE [LARGE SCALE GENOMIC DNA]</scope>
</reference>
<sequence>WKQPLAVVLNHYCLARYHTHATSFVLATSSGASGLVSSRCTSTSLILNIQWFHGPSSS</sequence>
<protein>
    <submittedName>
        <fullName evidence="1">Uncharacterized protein</fullName>
    </submittedName>
</protein>
<evidence type="ECO:0000313" key="2">
    <source>
        <dbReference type="Proteomes" id="UP000287651"/>
    </source>
</evidence>
<comment type="caution">
    <text evidence="1">The sequence shown here is derived from an EMBL/GenBank/DDBJ whole genome shotgun (WGS) entry which is preliminary data.</text>
</comment>
<proteinExistence type="predicted"/>
<dbReference type="Proteomes" id="UP000287651">
    <property type="component" value="Unassembled WGS sequence"/>
</dbReference>
<feature type="non-terminal residue" evidence="1">
    <location>
        <position position="1"/>
    </location>
</feature>
<evidence type="ECO:0000313" key="1">
    <source>
        <dbReference type="EMBL" id="RRT63590.1"/>
    </source>
</evidence>
<dbReference type="AlphaFoldDB" id="A0A426ZHZ0"/>
<accession>A0A426ZHZ0</accession>
<gene>
    <name evidence="1" type="ORF">B296_00025524</name>
</gene>